<organism evidence="1 2">
    <name type="scientific">Grus japonensis</name>
    <name type="common">Japanese crane</name>
    <name type="synonym">Red-crowned crane</name>
    <dbReference type="NCBI Taxonomy" id="30415"/>
    <lineage>
        <taxon>Eukaryota</taxon>
        <taxon>Metazoa</taxon>
        <taxon>Chordata</taxon>
        <taxon>Craniata</taxon>
        <taxon>Vertebrata</taxon>
        <taxon>Euteleostomi</taxon>
        <taxon>Archelosauria</taxon>
        <taxon>Archosauria</taxon>
        <taxon>Dinosauria</taxon>
        <taxon>Saurischia</taxon>
        <taxon>Theropoda</taxon>
        <taxon>Coelurosauria</taxon>
        <taxon>Aves</taxon>
        <taxon>Neognathae</taxon>
        <taxon>Neoaves</taxon>
        <taxon>Gruiformes</taxon>
        <taxon>Gruidae</taxon>
        <taxon>Grus</taxon>
    </lineage>
</organism>
<evidence type="ECO:0000313" key="2">
    <source>
        <dbReference type="Proteomes" id="UP001623348"/>
    </source>
</evidence>
<name>A0ABC9X144_GRUJA</name>
<sequence>MVARSCRLASSDSQCLEEVVAAGFVLSRWQRQGEALCGERKADGGALRVTQDGLAVTACLSWRGSYDEEFLQSWPPQGTAEFHILHFPSSQTLLLMKGVELIVLLDS</sequence>
<gene>
    <name evidence="1" type="ORF">GRJ2_001580400</name>
</gene>
<evidence type="ECO:0000313" key="1">
    <source>
        <dbReference type="EMBL" id="GAB0191151.1"/>
    </source>
</evidence>
<proteinExistence type="predicted"/>
<reference evidence="1 2" key="1">
    <citation type="submission" date="2024-06" db="EMBL/GenBank/DDBJ databases">
        <title>The draft genome of Grus japonensis, version 3.</title>
        <authorList>
            <person name="Nabeshima K."/>
            <person name="Suzuki S."/>
            <person name="Onuma M."/>
        </authorList>
    </citation>
    <scope>NUCLEOTIDE SEQUENCE [LARGE SCALE GENOMIC DNA]</scope>
    <source>
        <strain evidence="1 2">451A</strain>
    </source>
</reference>
<dbReference type="AlphaFoldDB" id="A0ABC9X144"/>
<protein>
    <submittedName>
        <fullName evidence="1">F-box only protein 34</fullName>
    </submittedName>
</protein>
<dbReference type="Proteomes" id="UP001623348">
    <property type="component" value="Unassembled WGS sequence"/>
</dbReference>
<comment type="caution">
    <text evidence="1">The sequence shown here is derived from an EMBL/GenBank/DDBJ whole genome shotgun (WGS) entry which is preliminary data.</text>
</comment>
<dbReference type="EMBL" id="BAAFJT010000005">
    <property type="protein sequence ID" value="GAB0191151.1"/>
    <property type="molecule type" value="Genomic_DNA"/>
</dbReference>
<keyword evidence="2" id="KW-1185">Reference proteome</keyword>
<accession>A0ABC9X144</accession>